<proteinExistence type="predicted"/>
<dbReference type="Proteomes" id="UP000028401">
    <property type="component" value="Unassembled WGS sequence"/>
</dbReference>
<evidence type="ECO:0000313" key="1">
    <source>
        <dbReference type="EMBL" id="KEY63740.1"/>
    </source>
</evidence>
<name>A0A084AEL1_LACLC</name>
<dbReference type="NCBIfam" id="NF033892">
    <property type="entry name" value="XcbB_CpsF_sero"/>
    <property type="match status" value="1"/>
</dbReference>
<reference evidence="1 2" key="1">
    <citation type="submission" date="2014-06" db="EMBL/GenBank/DDBJ databases">
        <title>Draft genome sequence of the putrescine producing strain Lactococcus lactis subsp cremoris GE214.</title>
        <authorList>
            <person name="Ladero V."/>
            <person name="Linares D.M."/>
            <person name="del Rio B."/>
            <person name="Mayo B."/>
            <person name="Martin M.C."/>
            <person name="Fernandez M."/>
            <person name="Alvarez M.A."/>
        </authorList>
    </citation>
    <scope>NUCLEOTIDE SEQUENCE [LARGE SCALE GENOMIC DNA]</scope>
    <source>
        <strain evidence="1 2">GE214</strain>
    </source>
</reference>
<dbReference type="EMBL" id="AZSI01000002">
    <property type="protein sequence ID" value="KEY63740.1"/>
    <property type="molecule type" value="Genomic_DNA"/>
</dbReference>
<dbReference type="PATRIC" id="fig|1415168.3.peg.69"/>
<dbReference type="InterPro" id="IPR029058">
    <property type="entry name" value="AB_hydrolase_fold"/>
</dbReference>
<gene>
    <name evidence="1" type="ORF">U725_00062</name>
</gene>
<dbReference type="SUPFAM" id="SSF53474">
    <property type="entry name" value="alpha/beta-Hydrolases"/>
    <property type="match status" value="1"/>
</dbReference>
<accession>A0A084AEL1</accession>
<dbReference type="AlphaFoldDB" id="A0A084AEL1"/>
<protein>
    <recommendedName>
        <fullName evidence="3">XcbB/CpsF family capsular polysaccharide biosynthesis protein</fullName>
    </recommendedName>
</protein>
<evidence type="ECO:0000313" key="2">
    <source>
        <dbReference type="Proteomes" id="UP000028401"/>
    </source>
</evidence>
<organism evidence="1 2">
    <name type="scientific">Lactococcus cremoris subsp. cremoris GE214</name>
    <dbReference type="NCBI Taxonomy" id="1415168"/>
    <lineage>
        <taxon>Bacteria</taxon>
        <taxon>Bacillati</taxon>
        <taxon>Bacillota</taxon>
        <taxon>Bacilli</taxon>
        <taxon>Lactobacillales</taxon>
        <taxon>Streptococcaceae</taxon>
        <taxon>Lactococcus</taxon>
        <taxon>Lactococcus cremoris subsp. cremoris</taxon>
    </lineage>
</organism>
<dbReference type="RefSeq" id="WP_011835443.1">
    <property type="nucleotide sequence ID" value="NZ_AZSI01000002.1"/>
</dbReference>
<evidence type="ECO:0008006" key="3">
    <source>
        <dbReference type="Google" id="ProtNLM"/>
    </source>
</evidence>
<sequence>MKNFEVSPEKDHKSMDTFLEDWDYYATLRQYALENKTIDGYKNGRYIVKNRTEIATKLDSYEEVYYDLEAPLEKENYLTNKLIVFFMPADAMTSPSAEKRYFGNARWDSLAASIAKNTYILRIADTNLISGSYYQNTSNFPNYEEIIQKLIKKIASENNISPRNIITYGNSRGATGALYHGLLGNYKVVAADPVIDRKAWVERKDMQHMFDFIDYNMSMKINQLLAQTTLKAEDIKILSSDAAFITYPYIKQLDLAKLTLINLNLKNPWATDLFTSHALVIGKTVPLQLSLINNFLYESDIEIEKLPISFALEDWDVLLPWSSPYFDLHYKNDGLLISRNSQPLKEDNRWLNFLLKHPLEKGKDYQIDIYATDSSEQPNFPFFLHEDGKMQDPNQALKFQKDKENQKYSYRFTATYNLNFIATTASAYQLNEVILAQLIKITQLN</sequence>
<comment type="caution">
    <text evidence="1">The sequence shown here is derived from an EMBL/GenBank/DDBJ whole genome shotgun (WGS) entry which is preliminary data.</text>
</comment>